<dbReference type="KEGG" id="crq:GCK72_023414"/>
<comment type="caution">
    <text evidence="1">The sequence shown here is derived from an EMBL/GenBank/DDBJ whole genome shotgun (WGS) entry which is preliminary data.</text>
</comment>
<evidence type="ECO:0000313" key="2">
    <source>
        <dbReference type="Proteomes" id="UP000483820"/>
    </source>
</evidence>
<name>A0A6A5FWI2_CAERE</name>
<dbReference type="CTD" id="9809310"/>
<protein>
    <submittedName>
        <fullName evidence="1">Uncharacterized protein</fullName>
    </submittedName>
</protein>
<sequence length="316" mass="37159">MMEGDDLDFKVIFHDTPKVDGQLLLSVTPPEYHSAKAKTIIKRNPFVIDPTTSWISFLKDDDSKRYMRFGLKYLNGLIQLRLPGETEHFPFYHVQNNNESIRIDIFFCEYVKSISLRDPITYEQEDLHLVYHGDDHQVVQFNKSKTGLERIFASEMTHDINFCRFIRKLEVVNFEVTIYGKNKREGDFKLIVEPAKPKKIDNKNQSMMLAPHVIEPPSVWIGNPQRGIFRFMVKLQNETLMMKMDDDTDWFAVLYYPKSVEYYNMRLSLCKTIRSVMIVSSIEKNNPPKINDPHFNKLYDSKKLNNECPCLSRRPS</sequence>
<dbReference type="EMBL" id="WUAV01000006">
    <property type="protein sequence ID" value="KAF1746956.1"/>
    <property type="molecule type" value="Genomic_DNA"/>
</dbReference>
<accession>A0A6A5FWI2</accession>
<evidence type="ECO:0000313" key="1">
    <source>
        <dbReference type="EMBL" id="KAF1746956.1"/>
    </source>
</evidence>
<dbReference type="AlphaFoldDB" id="A0A6A5FWI2"/>
<organism evidence="1 2">
    <name type="scientific">Caenorhabditis remanei</name>
    <name type="common">Caenorhabditis vulgaris</name>
    <dbReference type="NCBI Taxonomy" id="31234"/>
    <lineage>
        <taxon>Eukaryota</taxon>
        <taxon>Metazoa</taxon>
        <taxon>Ecdysozoa</taxon>
        <taxon>Nematoda</taxon>
        <taxon>Chromadorea</taxon>
        <taxon>Rhabditida</taxon>
        <taxon>Rhabditina</taxon>
        <taxon>Rhabditomorpha</taxon>
        <taxon>Rhabditoidea</taxon>
        <taxon>Rhabditidae</taxon>
        <taxon>Peloderinae</taxon>
        <taxon>Caenorhabditis</taxon>
    </lineage>
</organism>
<gene>
    <name evidence="1" type="ORF">GCK72_023414</name>
</gene>
<proteinExistence type="predicted"/>
<reference evidence="1 2" key="1">
    <citation type="submission" date="2019-12" db="EMBL/GenBank/DDBJ databases">
        <title>Chromosome-level assembly of the Caenorhabditis remanei genome.</title>
        <authorList>
            <person name="Teterina A.A."/>
            <person name="Willis J.H."/>
            <person name="Phillips P.C."/>
        </authorList>
    </citation>
    <scope>NUCLEOTIDE SEQUENCE [LARGE SCALE GENOMIC DNA]</scope>
    <source>
        <strain evidence="1 2">PX506</strain>
        <tissue evidence="1">Whole organism</tissue>
    </source>
</reference>
<dbReference type="Proteomes" id="UP000483820">
    <property type="component" value="Chromosome X"/>
</dbReference>
<dbReference type="RefSeq" id="XP_053578951.1">
    <property type="nucleotide sequence ID" value="XM_053735385.1"/>
</dbReference>
<dbReference type="GeneID" id="9809310"/>